<gene>
    <name evidence="2" type="primary">tnpA</name>
    <name evidence="2" type="ORF">KBB96_15620</name>
</gene>
<dbReference type="KEGG" id="lamb:KBB96_15620"/>
<dbReference type="InterPro" id="IPR036515">
    <property type="entry name" value="Transposase_17_sf"/>
</dbReference>
<dbReference type="PANTHER" id="PTHR33360">
    <property type="entry name" value="TRANSPOSASE FOR INSERTION SEQUENCE ELEMENT IS200"/>
    <property type="match status" value="1"/>
</dbReference>
<dbReference type="NCBIfam" id="NF033573">
    <property type="entry name" value="transpos_IS200"/>
    <property type="match status" value="1"/>
</dbReference>
<protein>
    <submittedName>
        <fullName evidence="2">IS200/IS605 family transposase</fullName>
    </submittedName>
</protein>
<dbReference type="PANTHER" id="PTHR33360:SF2">
    <property type="entry name" value="TRANSPOSASE FOR INSERTION SEQUENCE ELEMENT IS200"/>
    <property type="match status" value="1"/>
</dbReference>
<evidence type="ECO:0000259" key="1">
    <source>
        <dbReference type="SMART" id="SM01321"/>
    </source>
</evidence>
<dbReference type="GO" id="GO:0003677">
    <property type="term" value="F:DNA binding"/>
    <property type="evidence" value="ECO:0007669"/>
    <property type="project" value="InterPro"/>
</dbReference>
<evidence type="ECO:0000313" key="3">
    <source>
        <dbReference type="Proteomes" id="UP000676169"/>
    </source>
</evidence>
<name>A0A975G8K2_9BACT</name>
<feature type="domain" description="Transposase IS200-like" evidence="1">
    <location>
        <begin position="4"/>
        <end position="117"/>
    </location>
</feature>
<dbReference type="InterPro" id="IPR002686">
    <property type="entry name" value="Transposase_17"/>
</dbReference>
<proteinExistence type="predicted"/>
<sequence>MSTFSSLNVHVVFSTKNREPHIMPTWRERFHGYMGGSLKSMGATPVAIGGTFDHVHLLIGIKPSTNLSDTIRELKKASTKWVHDEIRMGAYRWQEGYGAFSVSPGNLETVAEYIRGQEEHHRIRSFSEEFESMLRKAGIPYDPKHLD</sequence>
<dbReference type="Pfam" id="PF01797">
    <property type="entry name" value="Y1_Tnp"/>
    <property type="match status" value="1"/>
</dbReference>
<dbReference type="AlphaFoldDB" id="A0A975G8K2"/>
<dbReference type="RefSeq" id="WP_211630430.1">
    <property type="nucleotide sequence ID" value="NZ_CP073100.1"/>
</dbReference>
<keyword evidence="3" id="KW-1185">Reference proteome</keyword>
<reference evidence="2" key="1">
    <citation type="submission" date="2021-04" db="EMBL/GenBank/DDBJ databases">
        <title>Luteolibacter sp. 32A isolated from the skin of an Anderson's salamander (Ambystoma andersonii).</title>
        <authorList>
            <person name="Spergser J."/>
            <person name="Busse H.-J."/>
        </authorList>
    </citation>
    <scope>NUCLEOTIDE SEQUENCE</scope>
    <source>
        <strain evidence="2">32A</strain>
    </source>
</reference>
<dbReference type="GO" id="GO:0004803">
    <property type="term" value="F:transposase activity"/>
    <property type="evidence" value="ECO:0007669"/>
    <property type="project" value="InterPro"/>
</dbReference>
<dbReference type="GO" id="GO:0006313">
    <property type="term" value="P:DNA transposition"/>
    <property type="evidence" value="ECO:0007669"/>
    <property type="project" value="InterPro"/>
</dbReference>
<evidence type="ECO:0000313" key="2">
    <source>
        <dbReference type="EMBL" id="QUE50290.1"/>
    </source>
</evidence>
<dbReference type="SMART" id="SM01321">
    <property type="entry name" value="Y1_Tnp"/>
    <property type="match status" value="1"/>
</dbReference>
<dbReference type="SUPFAM" id="SSF143422">
    <property type="entry name" value="Transposase IS200-like"/>
    <property type="match status" value="1"/>
</dbReference>
<dbReference type="Proteomes" id="UP000676169">
    <property type="component" value="Chromosome"/>
</dbReference>
<accession>A0A975G8K2</accession>
<organism evidence="2 3">
    <name type="scientific">Luteolibacter ambystomatis</name>
    <dbReference type="NCBI Taxonomy" id="2824561"/>
    <lineage>
        <taxon>Bacteria</taxon>
        <taxon>Pseudomonadati</taxon>
        <taxon>Verrucomicrobiota</taxon>
        <taxon>Verrucomicrobiia</taxon>
        <taxon>Verrucomicrobiales</taxon>
        <taxon>Verrucomicrobiaceae</taxon>
        <taxon>Luteolibacter</taxon>
    </lineage>
</organism>
<dbReference type="EMBL" id="CP073100">
    <property type="protein sequence ID" value="QUE50290.1"/>
    <property type="molecule type" value="Genomic_DNA"/>
</dbReference>
<dbReference type="Gene3D" id="3.30.70.1290">
    <property type="entry name" value="Transposase IS200-like"/>
    <property type="match status" value="1"/>
</dbReference>